<feature type="transmembrane region" description="Helical" evidence="11">
    <location>
        <begin position="284"/>
        <end position="305"/>
    </location>
</feature>
<proteinExistence type="inferred from homology"/>
<dbReference type="GO" id="GO:0009272">
    <property type="term" value="P:fungal-type cell wall biogenesis"/>
    <property type="evidence" value="ECO:0007669"/>
    <property type="project" value="TreeGrafter"/>
</dbReference>
<reference evidence="14" key="1">
    <citation type="submission" date="2020-11" db="EMBL/GenBank/DDBJ databases">
        <title>Kefir isolates.</title>
        <authorList>
            <person name="Marcisauskas S."/>
            <person name="Kim Y."/>
            <person name="Blasche S."/>
        </authorList>
    </citation>
    <scope>NUCLEOTIDE SEQUENCE</scope>
    <source>
        <strain evidence="14">Olga-1</strain>
    </source>
</reference>
<dbReference type="InterPro" id="IPR046756">
    <property type="entry name" value="VAS1/VOA1_TM"/>
</dbReference>
<protein>
    <recommendedName>
        <fullName evidence="3">Protein BIG1</fullName>
    </recommendedName>
</protein>
<dbReference type="GO" id="GO:0071555">
    <property type="term" value="P:cell wall organization"/>
    <property type="evidence" value="ECO:0007669"/>
    <property type="project" value="UniProtKB-KW"/>
</dbReference>
<dbReference type="PANTHER" id="PTHR28285">
    <property type="entry name" value="PROTEIN BIG1"/>
    <property type="match status" value="1"/>
</dbReference>
<evidence type="ECO:0000256" key="7">
    <source>
        <dbReference type="ARBA" id="ARBA00022989"/>
    </source>
</evidence>
<dbReference type="OrthoDB" id="9985059at2759"/>
<gene>
    <name evidence="14" type="ORF">C6P40_000185</name>
</gene>
<keyword evidence="7 11" id="KW-1133">Transmembrane helix</keyword>
<dbReference type="Pfam" id="PF20520">
    <property type="entry name" value="Ac45-VOA1_TM"/>
    <property type="match status" value="1"/>
</dbReference>
<keyword evidence="5 12" id="KW-0732">Signal</keyword>
<dbReference type="PANTHER" id="PTHR28285:SF1">
    <property type="entry name" value="PROTEIN BIG1"/>
    <property type="match status" value="1"/>
</dbReference>
<evidence type="ECO:0000259" key="13">
    <source>
        <dbReference type="Pfam" id="PF20520"/>
    </source>
</evidence>
<comment type="subcellular location">
    <subcellularLocation>
        <location evidence="1">Endoplasmic reticulum membrane</location>
        <topology evidence="1">Single-pass type I membrane protein</topology>
    </subcellularLocation>
</comment>
<comment type="similarity">
    <text evidence="2">Belongs to the BIG1 family.</text>
</comment>
<evidence type="ECO:0000256" key="3">
    <source>
        <dbReference type="ARBA" id="ARBA00022089"/>
    </source>
</evidence>
<dbReference type="GO" id="GO:0006078">
    <property type="term" value="P:(1-&gt;6)-beta-D-glucan biosynthetic process"/>
    <property type="evidence" value="ECO:0007669"/>
    <property type="project" value="TreeGrafter"/>
</dbReference>
<keyword evidence="10" id="KW-0175">Coiled coil</keyword>
<comment type="caution">
    <text evidence="14">The sequence shown here is derived from an EMBL/GenBank/DDBJ whole genome shotgun (WGS) entry which is preliminary data.</text>
</comment>
<dbReference type="EMBL" id="PUHW01000104">
    <property type="protein sequence ID" value="KAG0689046.1"/>
    <property type="molecule type" value="Genomic_DNA"/>
</dbReference>
<evidence type="ECO:0000256" key="8">
    <source>
        <dbReference type="ARBA" id="ARBA00023136"/>
    </source>
</evidence>
<dbReference type="AlphaFoldDB" id="A0A9P6WKZ5"/>
<evidence type="ECO:0000256" key="10">
    <source>
        <dbReference type="SAM" id="Coils"/>
    </source>
</evidence>
<dbReference type="Proteomes" id="UP000697127">
    <property type="component" value="Unassembled WGS sequence"/>
</dbReference>
<keyword evidence="9" id="KW-0961">Cell wall biogenesis/degradation</keyword>
<organism evidence="14 15">
    <name type="scientific">Pichia californica</name>
    <dbReference type="NCBI Taxonomy" id="460514"/>
    <lineage>
        <taxon>Eukaryota</taxon>
        <taxon>Fungi</taxon>
        <taxon>Dikarya</taxon>
        <taxon>Ascomycota</taxon>
        <taxon>Saccharomycotina</taxon>
        <taxon>Pichiomycetes</taxon>
        <taxon>Pichiales</taxon>
        <taxon>Pichiaceae</taxon>
        <taxon>Pichia</taxon>
    </lineage>
</organism>
<sequence length="326" mass="37034">MKFTSTGSTFSVSALIGLASAFSFENTAPLLISSSLLGNHDYSSRIDTFDNANNKIKELTGSACAETPELSLTYIRVHGLDESESSNLLDKYTLTKFIHNVVYESENDFEQYPINEKCSLYSVTDSKDLDSDSENKWGEYFKNLDTKLNVIELYKESSLDTKYLDDINEILITLNTDFMIIQGLPDFKIPSDSILKQASLKLNNLINSKNNNKREDINYDEIEKELQESFDEINELLDDSFVEAYDDDSEIADQLQSQPSSSSKKDHLVEGSLFDKYSFFSTGIWMGTIVLLFLTWLLSIALGWLNSMKISYGAFDKPFDFEKKLQ</sequence>
<name>A0A9P6WKZ5_9ASCO</name>
<evidence type="ECO:0000256" key="4">
    <source>
        <dbReference type="ARBA" id="ARBA00022692"/>
    </source>
</evidence>
<keyword evidence="6" id="KW-0256">Endoplasmic reticulum</keyword>
<dbReference type="GO" id="GO:0005789">
    <property type="term" value="C:endoplasmic reticulum membrane"/>
    <property type="evidence" value="ECO:0007669"/>
    <property type="project" value="UniProtKB-SubCell"/>
</dbReference>
<keyword evidence="8 11" id="KW-0472">Membrane</keyword>
<feature type="domain" description="V-type proton ATPase subunit S1/VOA1 transmembrane" evidence="13">
    <location>
        <begin position="278"/>
        <end position="317"/>
    </location>
</feature>
<evidence type="ECO:0000256" key="5">
    <source>
        <dbReference type="ARBA" id="ARBA00022729"/>
    </source>
</evidence>
<keyword evidence="4 11" id="KW-0812">Transmembrane</keyword>
<evidence type="ECO:0000256" key="6">
    <source>
        <dbReference type="ARBA" id="ARBA00022824"/>
    </source>
</evidence>
<evidence type="ECO:0000313" key="14">
    <source>
        <dbReference type="EMBL" id="KAG0689046.1"/>
    </source>
</evidence>
<evidence type="ECO:0000256" key="2">
    <source>
        <dbReference type="ARBA" id="ARBA00008203"/>
    </source>
</evidence>
<evidence type="ECO:0000256" key="12">
    <source>
        <dbReference type="SAM" id="SignalP"/>
    </source>
</evidence>
<evidence type="ECO:0000313" key="15">
    <source>
        <dbReference type="Proteomes" id="UP000697127"/>
    </source>
</evidence>
<feature type="signal peptide" evidence="12">
    <location>
        <begin position="1"/>
        <end position="21"/>
    </location>
</feature>
<accession>A0A9P6WKZ5</accession>
<evidence type="ECO:0000256" key="9">
    <source>
        <dbReference type="ARBA" id="ARBA00023316"/>
    </source>
</evidence>
<keyword evidence="15" id="KW-1185">Reference proteome</keyword>
<feature type="chain" id="PRO_5040232816" description="Protein BIG1" evidence="12">
    <location>
        <begin position="22"/>
        <end position="326"/>
    </location>
</feature>
<evidence type="ECO:0000256" key="1">
    <source>
        <dbReference type="ARBA" id="ARBA00004115"/>
    </source>
</evidence>
<evidence type="ECO:0000256" key="11">
    <source>
        <dbReference type="SAM" id="Phobius"/>
    </source>
</evidence>
<feature type="coiled-coil region" evidence="10">
    <location>
        <begin position="195"/>
        <end position="239"/>
    </location>
</feature>
<dbReference type="InterPro" id="IPR037654">
    <property type="entry name" value="Big1"/>
</dbReference>